<dbReference type="OrthoDB" id="9805051at2"/>
<dbReference type="HAMAP" id="MF_00003">
    <property type="entry name" value="RbfA"/>
    <property type="match status" value="1"/>
</dbReference>
<dbReference type="PANTHER" id="PTHR33515">
    <property type="entry name" value="RIBOSOME-BINDING FACTOR A, CHLOROPLASTIC-RELATED"/>
    <property type="match status" value="1"/>
</dbReference>
<dbReference type="PROSITE" id="PS01319">
    <property type="entry name" value="RBFA"/>
    <property type="match status" value="1"/>
</dbReference>
<evidence type="ECO:0000313" key="4">
    <source>
        <dbReference type="EMBL" id="PVM84677.1"/>
    </source>
</evidence>
<sequence>MKRHSDKPHSGKSGGGPTGPSQRQLRAGELIRHALVDILREEELQDEALTGVTITVSEVRMSPDLRHAVCFVEPLGAGLAGQAAGQNVDEIIKGLNRVSKFLRGRLGRSIDMKFTPDLKFLHDESFGTAAYMDKLFLDPRVRQDTERRLSDVADEDED</sequence>
<organism evidence="4 5">
    <name type="scientific">Caulobacter endophyticus</name>
    <dbReference type="NCBI Taxonomy" id="2172652"/>
    <lineage>
        <taxon>Bacteria</taxon>
        <taxon>Pseudomonadati</taxon>
        <taxon>Pseudomonadota</taxon>
        <taxon>Alphaproteobacteria</taxon>
        <taxon>Caulobacterales</taxon>
        <taxon>Caulobacteraceae</taxon>
        <taxon>Caulobacter</taxon>
    </lineage>
</organism>
<evidence type="ECO:0000256" key="1">
    <source>
        <dbReference type="ARBA" id="ARBA00022517"/>
    </source>
</evidence>
<dbReference type="InterPro" id="IPR015946">
    <property type="entry name" value="KH_dom-like_a/b"/>
</dbReference>
<dbReference type="Proteomes" id="UP000245073">
    <property type="component" value="Unassembled WGS sequence"/>
</dbReference>
<keyword evidence="1 2" id="KW-0690">Ribosome biogenesis</keyword>
<evidence type="ECO:0000256" key="2">
    <source>
        <dbReference type="HAMAP-Rule" id="MF_00003"/>
    </source>
</evidence>
<dbReference type="GO" id="GO:0005829">
    <property type="term" value="C:cytosol"/>
    <property type="evidence" value="ECO:0007669"/>
    <property type="project" value="TreeGrafter"/>
</dbReference>
<dbReference type="InterPro" id="IPR020053">
    <property type="entry name" value="Ribosome-bd_factorA_CS"/>
</dbReference>
<dbReference type="RefSeq" id="WP_109102471.1">
    <property type="nucleotide sequence ID" value="NZ_QDKQ01000064.1"/>
</dbReference>
<feature type="region of interest" description="Disordered" evidence="3">
    <location>
        <begin position="1"/>
        <end position="23"/>
    </location>
</feature>
<comment type="caution">
    <text evidence="4">The sequence shown here is derived from an EMBL/GenBank/DDBJ whole genome shotgun (WGS) entry which is preliminary data.</text>
</comment>
<proteinExistence type="inferred from homology"/>
<gene>
    <name evidence="2" type="primary">rbfA</name>
    <name evidence="4" type="ORF">DDF67_19370</name>
</gene>
<dbReference type="GO" id="GO:0030490">
    <property type="term" value="P:maturation of SSU-rRNA"/>
    <property type="evidence" value="ECO:0007669"/>
    <property type="project" value="UniProtKB-UniRule"/>
</dbReference>
<dbReference type="NCBIfam" id="TIGR00082">
    <property type="entry name" value="rbfA"/>
    <property type="match status" value="1"/>
</dbReference>
<comment type="similarity">
    <text evidence="2">Belongs to the RbfA family.</text>
</comment>
<evidence type="ECO:0000313" key="5">
    <source>
        <dbReference type="Proteomes" id="UP000245073"/>
    </source>
</evidence>
<dbReference type="Pfam" id="PF02033">
    <property type="entry name" value="RBFA"/>
    <property type="match status" value="1"/>
</dbReference>
<dbReference type="InterPro" id="IPR023799">
    <property type="entry name" value="RbfA_dom_sf"/>
</dbReference>
<dbReference type="EMBL" id="QDKQ01000064">
    <property type="protein sequence ID" value="PVM84677.1"/>
    <property type="molecule type" value="Genomic_DNA"/>
</dbReference>
<name>A0A2T9JLS9_9CAUL</name>
<evidence type="ECO:0000256" key="3">
    <source>
        <dbReference type="SAM" id="MobiDB-lite"/>
    </source>
</evidence>
<reference evidence="4 5" key="1">
    <citation type="submission" date="2018-04" db="EMBL/GenBank/DDBJ databases">
        <title>The genome sequence of Caulobacter sp. 744.</title>
        <authorList>
            <person name="Gao J."/>
            <person name="Sun J."/>
        </authorList>
    </citation>
    <scope>NUCLEOTIDE SEQUENCE [LARGE SCALE GENOMIC DNA]</scope>
    <source>
        <strain evidence="4 5">774</strain>
    </source>
</reference>
<comment type="function">
    <text evidence="2">One of several proteins that assist in the late maturation steps of the functional core of the 30S ribosomal subunit. Associates with free 30S ribosomal subunits (but not with 30S subunits that are part of 70S ribosomes or polysomes). Required for efficient processing of 16S rRNA. May interact with the 5'-terminal helix region of 16S rRNA.</text>
</comment>
<protein>
    <recommendedName>
        <fullName evidence="2">Ribosome-binding factor A</fullName>
    </recommendedName>
</protein>
<dbReference type="NCBIfam" id="NF001802">
    <property type="entry name" value="PRK00521.2-5"/>
    <property type="match status" value="1"/>
</dbReference>
<comment type="subunit">
    <text evidence="2">Monomer. Binds 30S ribosomal subunits, but not 50S ribosomal subunits or 70S ribosomes.</text>
</comment>
<keyword evidence="5" id="KW-1185">Reference proteome</keyword>
<dbReference type="SUPFAM" id="SSF89919">
    <property type="entry name" value="Ribosome-binding factor A, RbfA"/>
    <property type="match status" value="1"/>
</dbReference>
<dbReference type="GO" id="GO:0043024">
    <property type="term" value="F:ribosomal small subunit binding"/>
    <property type="evidence" value="ECO:0007669"/>
    <property type="project" value="TreeGrafter"/>
</dbReference>
<comment type="subcellular location">
    <subcellularLocation>
        <location evidence="2">Cytoplasm</location>
    </subcellularLocation>
</comment>
<accession>A0A2T9JLS9</accession>
<dbReference type="Gene3D" id="3.30.300.20">
    <property type="match status" value="1"/>
</dbReference>
<dbReference type="PANTHER" id="PTHR33515:SF1">
    <property type="entry name" value="RIBOSOME-BINDING FACTOR A, CHLOROPLASTIC-RELATED"/>
    <property type="match status" value="1"/>
</dbReference>
<dbReference type="InterPro" id="IPR000238">
    <property type="entry name" value="RbfA"/>
</dbReference>
<keyword evidence="2" id="KW-0963">Cytoplasm</keyword>
<dbReference type="AlphaFoldDB" id="A0A2T9JLS9"/>